<dbReference type="AlphaFoldDB" id="A0AAV4XPN3"/>
<accession>A0AAV4XPN3</accession>
<name>A0AAV4XPN3_CAEEX</name>
<proteinExistence type="predicted"/>
<protein>
    <submittedName>
        <fullName evidence="1">Uncharacterized protein</fullName>
    </submittedName>
</protein>
<keyword evidence="2" id="KW-1185">Reference proteome</keyword>
<gene>
    <name evidence="1" type="ORF">CEXT_627091</name>
</gene>
<evidence type="ECO:0000313" key="2">
    <source>
        <dbReference type="Proteomes" id="UP001054945"/>
    </source>
</evidence>
<sequence length="57" mass="6038">ETCRADCVIVPRELARLQRPQSALSGALNGASSAKASFGSSGVKAGGQLKKCWWFLE</sequence>
<comment type="caution">
    <text evidence="1">The sequence shown here is derived from an EMBL/GenBank/DDBJ whole genome shotgun (WGS) entry which is preliminary data.</text>
</comment>
<reference evidence="1 2" key="1">
    <citation type="submission" date="2021-06" db="EMBL/GenBank/DDBJ databases">
        <title>Caerostris extrusa draft genome.</title>
        <authorList>
            <person name="Kono N."/>
            <person name="Arakawa K."/>
        </authorList>
    </citation>
    <scope>NUCLEOTIDE SEQUENCE [LARGE SCALE GENOMIC DNA]</scope>
</reference>
<dbReference type="Proteomes" id="UP001054945">
    <property type="component" value="Unassembled WGS sequence"/>
</dbReference>
<dbReference type="EMBL" id="BPLR01000680">
    <property type="protein sequence ID" value="GIY96613.1"/>
    <property type="molecule type" value="Genomic_DNA"/>
</dbReference>
<evidence type="ECO:0000313" key="1">
    <source>
        <dbReference type="EMBL" id="GIY96613.1"/>
    </source>
</evidence>
<organism evidence="1 2">
    <name type="scientific">Caerostris extrusa</name>
    <name type="common">Bark spider</name>
    <name type="synonym">Caerostris bankana</name>
    <dbReference type="NCBI Taxonomy" id="172846"/>
    <lineage>
        <taxon>Eukaryota</taxon>
        <taxon>Metazoa</taxon>
        <taxon>Ecdysozoa</taxon>
        <taxon>Arthropoda</taxon>
        <taxon>Chelicerata</taxon>
        <taxon>Arachnida</taxon>
        <taxon>Araneae</taxon>
        <taxon>Araneomorphae</taxon>
        <taxon>Entelegynae</taxon>
        <taxon>Araneoidea</taxon>
        <taxon>Araneidae</taxon>
        <taxon>Caerostris</taxon>
    </lineage>
</organism>
<feature type="non-terminal residue" evidence="1">
    <location>
        <position position="1"/>
    </location>
</feature>